<evidence type="ECO:0000313" key="3">
    <source>
        <dbReference type="Proteomes" id="UP000446768"/>
    </source>
</evidence>
<keyword evidence="3" id="KW-1185">Reference proteome</keyword>
<dbReference type="AlphaFoldDB" id="A0A7X2IJR2"/>
<name>A0A7X2IJR2_9BURK</name>
<gene>
    <name evidence="2" type="ORF">GJ700_06150</name>
</gene>
<protein>
    <submittedName>
        <fullName evidence="2">Uncharacterized protein</fullName>
    </submittedName>
</protein>
<comment type="caution">
    <text evidence="2">The sequence shown here is derived from an EMBL/GenBank/DDBJ whole genome shotgun (WGS) entry which is preliminary data.</text>
</comment>
<organism evidence="2 3">
    <name type="scientific">Pseudoduganella rivuli</name>
    <dbReference type="NCBI Taxonomy" id="2666085"/>
    <lineage>
        <taxon>Bacteria</taxon>
        <taxon>Pseudomonadati</taxon>
        <taxon>Pseudomonadota</taxon>
        <taxon>Betaproteobacteria</taxon>
        <taxon>Burkholderiales</taxon>
        <taxon>Oxalobacteraceae</taxon>
        <taxon>Telluria group</taxon>
        <taxon>Pseudoduganella</taxon>
    </lineage>
</organism>
<reference evidence="2 3" key="1">
    <citation type="submission" date="2019-11" db="EMBL/GenBank/DDBJ databases">
        <title>Novel species isolated from a subtropical stream in China.</title>
        <authorList>
            <person name="Lu H."/>
        </authorList>
    </citation>
    <scope>NUCLEOTIDE SEQUENCE [LARGE SCALE GENOMIC DNA]</scope>
    <source>
        <strain evidence="2 3">FT92W</strain>
    </source>
</reference>
<evidence type="ECO:0000256" key="1">
    <source>
        <dbReference type="SAM" id="SignalP"/>
    </source>
</evidence>
<proteinExistence type="predicted"/>
<dbReference type="EMBL" id="WKJJ01000003">
    <property type="protein sequence ID" value="MRV71301.1"/>
    <property type="molecule type" value="Genomic_DNA"/>
</dbReference>
<feature type="signal peptide" evidence="1">
    <location>
        <begin position="1"/>
        <end position="21"/>
    </location>
</feature>
<dbReference type="Proteomes" id="UP000446768">
    <property type="component" value="Unassembled WGS sequence"/>
</dbReference>
<accession>A0A7X2IJR2</accession>
<keyword evidence="1" id="KW-0732">Signal</keyword>
<feature type="chain" id="PRO_5030641530" evidence="1">
    <location>
        <begin position="22"/>
        <end position="231"/>
    </location>
</feature>
<dbReference type="RefSeq" id="WP_154371774.1">
    <property type="nucleotide sequence ID" value="NZ_WKJJ01000003.1"/>
</dbReference>
<evidence type="ECO:0000313" key="2">
    <source>
        <dbReference type="EMBL" id="MRV71301.1"/>
    </source>
</evidence>
<sequence length="231" mass="25354">MLKPATLLLTASFALPSVASAAQLTDMETRWLQAGAAVLAYAKGQLKLPVDIVVQPQAAPGAVPLAMGFDGGRCKLVFSMRGNDTAEDVLKGVPAERQALMIEAMTAHEIGHCWRHAQGNWHAVPAGFQERAAEPAASPETVRMTRQLRETRREEGYADLAALAWIQQRRPADYRIVYQWLHQVREAQPDTHVSHDTQAWLQLATDGHVLAGNSPFEQANSLWNKAMLSAD</sequence>